<dbReference type="InParanoid" id="A0A482X512"/>
<name>A0A482X512_LAOST</name>
<dbReference type="Proteomes" id="UP000291343">
    <property type="component" value="Unassembled WGS sequence"/>
</dbReference>
<accession>A0A482X512</accession>
<proteinExistence type="predicted"/>
<reference evidence="1 2" key="1">
    <citation type="journal article" date="2017" name="Gigascience">
        <title>Genome sequence of the small brown planthopper, Laodelphax striatellus.</title>
        <authorList>
            <person name="Zhu J."/>
            <person name="Jiang F."/>
            <person name="Wang X."/>
            <person name="Yang P."/>
            <person name="Bao Y."/>
            <person name="Zhao W."/>
            <person name="Wang W."/>
            <person name="Lu H."/>
            <person name="Wang Q."/>
            <person name="Cui N."/>
            <person name="Li J."/>
            <person name="Chen X."/>
            <person name="Luo L."/>
            <person name="Yu J."/>
            <person name="Kang L."/>
            <person name="Cui F."/>
        </authorList>
    </citation>
    <scope>NUCLEOTIDE SEQUENCE [LARGE SCALE GENOMIC DNA]</scope>
    <source>
        <strain evidence="1">Lst14</strain>
    </source>
</reference>
<evidence type="ECO:0000313" key="2">
    <source>
        <dbReference type="Proteomes" id="UP000291343"/>
    </source>
</evidence>
<evidence type="ECO:0000313" key="1">
    <source>
        <dbReference type="EMBL" id="RZF40864.1"/>
    </source>
</evidence>
<sequence length="114" mass="12795">MLAVCRSRRSVVESGVESRTTGSRKRRVPAALLDRFGRHGNGGSLITPSLPLHPRRSKAYIHLRSETRALTHAYCDQNKRCWLPFQYAIVEKIPLSGMLATPCEESPSVSDYLQ</sequence>
<protein>
    <submittedName>
        <fullName evidence="1">Uncharacterized protein</fullName>
    </submittedName>
</protein>
<organism evidence="1 2">
    <name type="scientific">Laodelphax striatellus</name>
    <name type="common">Small brown planthopper</name>
    <name type="synonym">Delphax striatella</name>
    <dbReference type="NCBI Taxonomy" id="195883"/>
    <lineage>
        <taxon>Eukaryota</taxon>
        <taxon>Metazoa</taxon>
        <taxon>Ecdysozoa</taxon>
        <taxon>Arthropoda</taxon>
        <taxon>Hexapoda</taxon>
        <taxon>Insecta</taxon>
        <taxon>Pterygota</taxon>
        <taxon>Neoptera</taxon>
        <taxon>Paraneoptera</taxon>
        <taxon>Hemiptera</taxon>
        <taxon>Auchenorrhyncha</taxon>
        <taxon>Fulgoroidea</taxon>
        <taxon>Delphacidae</taxon>
        <taxon>Criomorphinae</taxon>
        <taxon>Laodelphax</taxon>
    </lineage>
</organism>
<keyword evidence="2" id="KW-1185">Reference proteome</keyword>
<dbReference type="EMBL" id="QKKF02017590">
    <property type="protein sequence ID" value="RZF40864.1"/>
    <property type="molecule type" value="Genomic_DNA"/>
</dbReference>
<dbReference type="AlphaFoldDB" id="A0A482X512"/>
<gene>
    <name evidence="1" type="ORF">LSTR_LSTR003374</name>
</gene>
<comment type="caution">
    <text evidence="1">The sequence shown here is derived from an EMBL/GenBank/DDBJ whole genome shotgun (WGS) entry which is preliminary data.</text>
</comment>